<accession>A0ACB7G328</accession>
<dbReference type="Proteomes" id="UP000091857">
    <property type="component" value="Chromosome 17"/>
</dbReference>
<keyword evidence="2" id="KW-1185">Reference proteome</keyword>
<comment type="caution">
    <text evidence="1">The sequence shown here is derived from an EMBL/GenBank/DDBJ whole genome shotgun (WGS) entry which is preliminary data.</text>
</comment>
<evidence type="ECO:0000313" key="1">
    <source>
        <dbReference type="EMBL" id="KAG8634296.1"/>
    </source>
</evidence>
<dbReference type="EMBL" id="CM004403">
    <property type="protein sequence ID" value="KAG8634296.1"/>
    <property type="molecule type" value="Genomic_DNA"/>
</dbReference>
<sequence length="51" mass="5607">MTTYTAWYLTIASLIHGQIDGVEHSGPSTMVLYFTRATNILYTFGGHAVTV</sequence>
<name>A0ACB7G328_MANES</name>
<proteinExistence type="predicted"/>
<gene>
    <name evidence="1" type="ORF">MANES_17G024741v8</name>
</gene>
<protein>
    <submittedName>
        <fullName evidence="1">Uncharacterized protein</fullName>
    </submittedName>
</protein>
<organism evidence="1 2">
    <name type="scientific">Manihot esculenta</name>
    <name type="common">Cassava</name>
    <name type="synonym">Jatropha manihot</name>
    <dbReference type="NCBI Taxonomy" id="3983"/>
    <lineage>
        <taxon>Eukaryota</taxon>
        <taxon>Viridiplantae</taxon>
        <taxon>Streptophyta</taxon>
        <taxon>Embryophyta</taxon>
        <taxon>Tracheophyta</taxon>
        <taxon>Spermatophyta</taxon>
        <taxon>Magnoliopsida</taxon>
        <taxon>eudicotyledons</taxon>
        <taxon>Gunneridae</taxon>
        <taxon>Pentapetalae</taxon>
        <taxon>rosids</taxon>
        <taxon>fabids</taxon>
        <taxon>Malpighiales</taxon>
        <taxon>Euphorbiaceae</taxon>
        <taxon>Crotonoideae</taxon>
        <taxon>Manihoteae</taxon>
        <taxon>Manihot</taxon>
    </lineage>
</organism>
<reference evidence="2" key="1">
    <citation type="journal article" date="2016" name="Nat. Biotechnol.">
        <title>Sequencing wild and cultivated cassava and related species reveals extensive interspecific hybridization and genetic diversity.</title>
        <authorList>
            <person name="Bredeson J.V."/>
            <person name="Lyons J.B."/>
            <person name="Prochnik S.E."/>
            <person name="Wu G.A."/>
            <person name="Ha C.M."/>
            <person name="Edsinger-Gonzales E."/>
            <person name="Grimwood J."/>
            <person name="Schmutz J."/>
            <person name="Rabbi I.Y."/>
            <person name="Egesi C."/>
            <person name="Nauluvula P."/>
            <person name="Lebot V."/>
            <person name="Ndunguru J."/>
            <person name="Mkamilo G."/>
            <person name="Bart R.S."/>
            <person name="Setter T.L."/>
            <person name="Gleadow R.M."/>
            <person name="Kulakow P."/>
            <person name="Ferguson M.E."/>
            <person name="Rounsley S."/>
            <person name="Rokhsar D.S."/>
        </authorList>
    </citation>
    <scope>NUCLEOTIDE SEQUENCE [LARGE SCALE GENOMIC DNA]</scope>
    <source>
        <strain evidence="2">cv. AM560-2</strain>
    </source>
</reference>
<evidence type="ECO:0000313" key="2">
    <source>
        <dbReference type="Proteomes" id="UP000091857"/>
    </source>
</evidence>